<evidence type="ECO:0000313" key="2">
    <source>
        <dbReference type="EMBL" id="QDV87860.1"/>
    </source>
</evidence>
<name>A0ABX5Y273_9BACT</name>
<dbReference type="Proteomes" id="UP000318081">
    <property type="component" value="Chromosome"/>
</dbReference>
<dbReference type="RefSeq" id="WP_145219782.1">
    <property type="nucleotide sequence ID" value="NZ_CP036432.1"/>
</dbReference>
<accession>A0ABX5Y273</accession>
<dbReference type="InterPro" id="IPR024266">
    <property type="entry name" value="DUF3806"/>
</dbReference>
<reference evidence="2 3" key="1">
    <citation type="submission" date="2019-02" db="EMBL/GenBank/DDBJ databases">
        <title>Deep-cultivation of Planctomycetes and their phenomic and genomic characterization uncovers novel biology.</title>
        <authorList>
            <person name="Wiegand S."/>
            <person name="Jogler M."/>
            <person name="Boedeker C."/>
            <person name="Pinto D."/>
            <person name="Vollmers J."/>
            <person name="Rivas-Marin E."/>
            <person name="Kohn T."/>
            <person name="Peeters S.H."/>
            <person name="Heuer A."/>
            <person name="Rast P."/>
            <person name="Oberbeckmann S."/>
            <person name="Bunk B."/>
            <person name="Jeske O."/>
            <person name="Meyerdierks A."/>
            <person name="Storesund J.E."/>
            <person name="Kallscheuer N."/>
            <person name="Luecker S."/>
            <person name="Lage O.M."/>
            <person name="Pohl T."/>
            <person name="Merkel B.J."/>
            <person name="Hornburger P."/>
            <person name="Mueller R.-W."/>
            <person name="Bruemmer F."/>
            <person name="Labrenz M."/>
            <person name="Spormann A.M."/>
            <person name="Op den Camp H."/>
            <person name="Overmann J."/>
            <person name="Amann R."/>
            <person name="Jetten M.S.M."/>
            <person name="Mascher T."/>
            <person name="Medema M.H."/>
            <person name="Devos D.P."/>
            <person name="Kaster A.-K."/>
            <person name="Ovreas L."/>
            <person name="Rohde M."/>
            <person name="Galperin M.Y."/>
            <person name="Jogler C."/>
        </authorList>
    </citation>
    <scope>NUCLEOTIDE SEQUENCE [LARGE SCALE GENOMIC DNA]</scope>
    <source>
        <strain evidence="2 3">TBK1r</strain>
    </source>
</reference>
<protein>
    <recommendedName>
        <fullName evidence="1">DUF3806 domain-containing protein</fullName>
    </recommendedName>
</protein>
<dbReference type="Pfam" id="PF12713">
    <property type="entry name" value="DUF3806"/>
    <property type="match status" value="1"/>
</dbReference>
<proteinExistence type="predicted"/>
<evidence type="ECO:0000259" key="1">
    <source>
        <dbReference type="Pfam" id="PF12713"/>
    </source>
</evidence>
<dbReference type="Gene3D" id="1.20.120.1090">
    <property type="match status" value="1"/>
</dbReference>
<dbReference type="EMBL" id="CP036432">
    <property type="protein sequence ID" value="QDV87860.1"/>
    <property type="molecule type" value="Genomic_DNA"/>
</dbReference>
<evidence type="ECO:0000313" key="3">
    <source>
        <dbReference type="Proteomes" id="UP000318081"/>
    </source>
</evidence>
<gene>
    <name evidence="2" type="ORF">TBK1r_68920</name>
</gene>
<sequence>MKQKFSELNDAEREWISLSIANARALVEAAHADDGNGDMTPEILDAAYRHWLNSGTEIDKQANDVVHAIGFAFGQFLVAKDGFEWTLVTDQFGTEVGVRALPKRGDILICPASMVAKRWESTEADFLVPIYHAVIDQRNSVRDSWDAQSKSPWWKFW</sequence>
<organism evidence="2 3">
    <name type="scientific">Stieleria magnilauensis</name>
    <dbReference type="NCBI Taxonomy" id="2527963"/>
    <lineage>
        <taxon>Bacteria</taxon>
        <taxon>Pseudomonadati</taxon>
        <taxon>Planctomycetota</taxon>
        <taxon>Planctomycetia</taxon>
        <taxon>Pirellulales</taxon>
        <taxon>Pirellulaceae</taxon>
        <taxon>Stieleria</taxon>
    </lineage>
</organism>
<keyword evidence="3" id="KW-1185">Reference proteome</keyword>
<feature type="domain" description="DUF3806" evidence="1">
    <location>
        <begin position="56"/>
        <end position="123"/>
    </location>
</feature>